<feature type="repeat" description="Cys-rich GLG1" evidence="8">
    <location>
        <begin position="435"/>
        <end position="497"/>
    </location>
</feature>
<keyword evidence="4" id="KW-0677">Repeat</keyword>
<keyword evidence="7" id="KW-0325">Glycoprotein</keyword>
<dbReference type="PANTHER" id="PTHR11884:SF1">
    <property type="entry name" value="GOLGI APPARATUS PROTEIN 1"/>
    <property type="match status" value="1"/>
</dbReference>
<dbReference type="InterPro" id="IPR039728">
    <property type="entry name" value="GLG1"/>
</dbReference>
<feature type="repeat" description="Cys-rich GLG1" evidence="8">
    <location>
        <begin position="694"/>
        <end position="753"/>
    </location>
</feature>
<feature type="transmembrane region" description="Helical" evidence="10">
    <location>
        <begin position="1106"/>
        <end position="1129"/>
    </location>
</feature>
<feature type="repeat" description="Cys-rich GLG1" evidence="8">
    <location>
        <begin position="629"/>
        <end position="692"/>
    </location>
</feature>
<feature type="coiled-coil region" evidence="9">
    <location>
        <begin position="620"/>
        <end position="647"/>
    </location>
</feature>
<keyword evidence="6 10" id="KW-0472">Membrane</keyword>
<comment type="subcellular location">
    <subcellularLocation>
        <location evidence="1">Membrane</location>
        <topology evidence="1">Single-pass type I membrane protein</topology>
    </subcellularLocation>
</comment>
<evidence type="ECO:0000256" key="6">
    <source>
        <dbReference type="ARBA" id="ARBA00023136"/>
    </source>
</evidence>
<dbReference type="PANTHER" id="PTHR11884">
    <property type="entry name" value="SELECTIN LIGAND RELATED"/>
    <property type="match status" value="1"/>
</dbReference>
<evidence type="ECO:0000256" key="10">
    <source>
        <dbReference type="SAM" id="Phobius"/>
    </source>
</evidence>
<feature type="repeat" description="Cys-rich GLG1" evidence="8">
    <location>
        <begin position="119"/>
        <end position="179"/>
    </location>
</feature>
<evidence type="ECO:0000256" key="4">
    <source>
        <dbReference type="ARBA" id="ARBA00022737"/>
    </source>
</evidence>
<evidence type="ECO:0000256" key="1">
    <source>
        <dbReference type="ARBA" id="ARBA00004479"/>
    </source>
</evidence>
<feature type="repeat" description="Cys-rich GLG1" evidence="8">
    <location>
        <begin position="818"/>
        <end position="876"/>
    </location>
</feature>
<dbReference type="GO" id="GO:0000139">
    <property type="term" value="C:Golgi membrane"/>
    <property type="evidence" value="ECO:0007669"/>
    <property type="project" value="InterPro"/>
</dbReference>
<evidence type="ECO:0000256" key="11">
    <source>
        <dbReference type="SAM" id="SignalP"/>
    </source>
</evidence>
<dbReference type="VEuPathDB" id="VectorBase:ISCP_037409"/>
<keyword evidence="9" id="KW-0175">Coiled coil</keyword>
<reference evidence="12" key="1">
    <citation type="submission" date="2019-04" db="EMBL/GenBank/DDBJ databases">
        <title>An insight into the mialome of Ixodes scapularis.</title>
        <authorList>
            <person name="Ribeiro J.M."/>
            <person name="Mather T.N."/>
            <person name="Karim S."/>
        </authorList>
    </citation>
    <scope>NUCLEOTIDE SEQUENCE</scope>
</reference>
<dbReference type="AlphaFoldDB" id="A0A4D5S2M1"/>
<dbReference type="InterPro" id="IPR017873">
    <property type="entry name" value="Cys-rich_GLG1_repeat_euk"/>
</dbReference>
<protein>
    <submittedName>
        <fullName evidence="12">Putative golgi apparatus protein cysteine-rich fibroblast growth factor receptor</fullName>
    </submittedName>
</protein>
<dbReference type="Pfam" id="PF00839">
    <property type="entry name" value="Cys_rich_FGFR"/>
    <property type="match status" value="15"/>
</dbReference>
<dbReference type="OrthoDB" id="2015434at2759"/>
<keyword evidence="3 11" id="KW-0732">Signal</keyword>
<feature type="chain" id="PRO_5020029831" evidence="11">
    <location>
        <begin position="36"/>
        <end position="1139"/>
    </location>
</feature>
<dbReference type="PROSITE" id="PS51289">
    <property type="entry name" value="GLG1_C_RICH"/>
    <property type="match status" value="8"/>
</dbReference>
<dbReference type="VEuPathDB" id="VectorBase:ISCI007750"/>
<evidence type="ECO:0000256" key="3">
    <source>
        <dbReference type="ARBA" id="ARBA00022729"/>
    </source>
</evidence>
<evidence type="ECO:0000256" key="7">
    <source>
        <dbReference type="ARBA" id="ARBA00023180"/>
    </source>
</evidence>
<organism evidence="12">
    <name type="scientific">Ixodes scapularis</name>
    <name type="common">Black-legged tick</name>
    <name type="synonym">Deer tick</name>
    <dbReference type="NCBI Taxonomy" id="6945"/>
    <lineage>
        <taxon>Eukaryota</taxon>
        <taxon>Metazoa</taxon>
        <taxon>Ecdysozoa</taxon>
        <taxon>Arthropoda</taxon>
        <taxon>Chelicerata</taxon>
        <taxon>Arachnida</taxon>
        <taxon>Acari</taxon>
        <taxon>Parasitiformes</taxon>
        <taxon>Ixodida</taxon>
        <taxon>Ixodoidea</taxon>
        <taxon>Ixodidae</taxon>
        <taxon>Ixodinae</taxon>
        <taxon>Ixodes</taxon>
    </lineage>
</organism>
<evidence type="ECO:0000256" key="8">
    <source>
        <dbReference type="PROSITE-ProRule" id="PRU00622"/>
    </source>
</evidence>
<keyword evidence="2 10" id="KW-0812">Transmembrane</keyword>
<feature type="repeat" description="Cys-rich GLG1" evidence="8">
    <location>
        <begin position="243"/>
        <end position="303"/>
    </location>
</feature>
<proteinExistence type="predicted"/>
<dbReference type="EMBL" id="GHJT01009787">
    <property type="protein sequence ID" value="MOY43758.1"/>
    <property type="molecule type" value="Transcribed_RNA"/>
</dbReference>
<dbReference type="VEuPathDB" id="VectorBase:ISCW007750"/>
<accession>A0A4D5S2M1</accession>
<sequence>MASQERCRLLNSWSQCAFSFLLVLCLLCCVPQADSHQGGPAPNREDNVVGSLAGGPQLASSKLLKRAAAEHASPASSLRLAETPQCASDLKALCAPSLLTNNFNVLDCVQNAQRKEDAKLSDECHHLLWTFRRNVTQDERFTAAAKQFCSNLLKMYPNCDASEKGQLLACLMDHSENATDQQCRGLLSRMESVVFSDYRLVYRFTEECGEDINRLNCGRISKDPEERHSQGQTIECLSKASEQLSKSCRKEILHLARIQGEDFHLDRPLFFACREDRQHFCANVASGEGRVYRCLLKHRSDRDMSQECREKLVQREQLMLQDYRVNQGLSTACFKDIRMYHCRDKTSERREFRLAQILLCLENAIHNDYPVVPECHREILEHRRFLMENYQLTPDLAAACEADIGHFCRPRLEQNGRTLHCLMRNSRPTVPGAKRVSDQCRRKLEEVVKLTGAGEDWRVDPVLQEACQPVVDVHCKDVKPGHGRVMSCLMDHVSSYHMSDNCREALLQIQYFVARDFKLDPVLYKECKTEASTYCKAKKEWHDDPSRMDPERGPIVLPCLYRYAYHPDKSVRLSKPCLYEIRRVMRQRAVSIDLHPEIEEPCMVDLASRCSDQLGPGQEMQCLQANLEKLSQECSAAVSNYTEEEAEHLELNYPLYHTCQAVLKDLCSSALSQDVDQGDLLKCLVDHKNNPRMKEDQACRVSLEHFQLISLKDYRFSFAFKQACNKDIHSFCSHVKTGAEMVGCLSKVVLDDVMNEKSPRVSPRCRNQLRVELFQREENIKLDPKLDTACSSDQRDFCANVSPGEGRMLECLKKHKAKLSRACHLAIFRREQMEAQDNTLDYTLMAACKPALHRFCSDVEPANALQCLAEHRSDPQLDDRCRGLVQRRLVEHNTDYRLNARLQHACRMDIAKFCSALVLDKAAQETELEGKVIQCLKMQFVRRQLTKTCEPVVMGIVRDAARDYQLDPVLARVCSSEIQNPCKDEQDMEECLKTRFQNRDIKNPECKKEVARLIHEGKADVQADPILYKACLHDIKHFCHGLTAGHGNLLSCLLTGLESDTVVLTDECRTLLSKRVEMFEYAAQVAPVETIRDVVQQLANSPSRNYFLVVAMAILGVIFVGGLFCGRVTKRVPASFKNK</sequence>
<keyword evidence="12" id="KW-0675">Receptor</keyword>
<evidence type="ECO:0000256" key="9">
    <source>
        <dbReference type="SAM" id="Coils"/>
    </source>
</evidence>
<dbReference type="InterPro" id="IPR001893">
    <property type="entry name" value="Cys-rich_GLG1_repeat"/>
</dbReference>
<evidence type="ECO:0000256" key="5">
    <source>
        <dbReference type="ARBA" id="ARBA00022989"/>
    </source>
</evidence>
<feature type="repeat" description="Cys-rich GLG1" evidence="8">
    <location>
        <begin position="370"/>
        <end position="430"/>
    </location>
</feature>
<evidence type="ECO:0000313" key="12">
    <source>
        <dbReference type="EMBL" id="MOY43758.1"/>
    </source>
</evidence>
<keyword evidence="5 10" id="KW-1133">Transmembrane helix</keyword>
<evidence type="ECO:0000256" key="2">
    <source>
        <dbReference type="ARBA" id="ARBA00022692"/>
    </source>
</evidence>
<feature type="signal peptide" evidence="11">
    <location>
        <begin position="1"/>
        <end position="35"/>
    </location>
</feature>
<feature type="repeat" description="Cys-rich GLG1" evidence="8">
    <location>
        <begin position="1001"/>
        <end position="1061"/>
    </location>
</feature>
<name>A0A4D5S2M1_IXOSC</name>